<comment type="caution">
    <text evidence="5">The sequence shown here is derived from an EMBL/GenBank/DDBJ whole genome shotgun (WGS) entry which is preliminary data.</text>
</comment>
<dbReference type="RefSeq" id="WP_359658501.1">
    <property type="nucleotide sequence ID" value="NZ_JBEXZO010000059.1"/>
</dbReference>
<evidence type="ECO:0000256" key="2">
    <source>
        <dbReference type="ARBA" id="ARBA00022980"/>
    </source>
</evidence>
<evidence type="ECO:0000313" key="5">
    <source>
        <dbReference type="EMBL" id="MEU0712525.1"/>
    </source>
</evidence>
<dbReference type="SUPFAM" id="SSF50249">
    <property type="entry name" value="Nucleic acid-binding proteins"/>
    <property type="match status" value="2"/>
</dbReference>
<keyword evidence="2" id="KW-0689">Ribosomal protein</keyword>
<dbReference type="PANTHER" id="PTHR10724">
    <property type="entry name" value="30S RIBOSOMAL PROTEIN S1"/>
    <property type="match status" value="1"/>
</dbReference>
<accession>A0ABV2WGP0</accession>
<sequence>MIEPSEYPELWDFLGSLHQGDLLTGTVSAVEPFGVFVALDDGPEHPLFPGVGFIALPELSWQRCDDASDVVQVGQRVSCEFLQFDTYNGEARLSLRATRPDPFEAFAERTEIGQRLHGRVAKVLPFGVLVEVAEGIEGVVHLSELLEPSANATGKDLGPGDDITVAVTGLDRRRRTVSLSQRQAPPHRR</sequence>
<dbReference type="Pfam" id="PF00575">
    <property type="entry name" value="S1"/>
    <property type="match status" value="2"/>
</dbReference>
<reference evidence="5 6" key="1">
    <citation type="submission" date="2024-06" db="EMBL/GenBank/DDBJ databases">
        <title>The Natural Products Discovery Center: Release of the First 8490 Sequenced Strains for Exploring Actinobacteria Biosynthetic Diversity.</title>
        <authorList>
            <person name="Kalkreuter E."/>
            <person name="Kautsar S.A."/>
            <person name="Yang D."/>
            <person name="Bader C.D."/>
            <person name="Teijaro C.N."/>
            <person name="Fluegel L."/>
            <person name="Davis C.M."/>
            <person name="Simpson J.R."/>
            <person name="Lauterbach L."/>
            <person name="Steele A.D."/>
            <person name="Gui C."/>
            <person name="Meng S."/>
            <person name="Li G."/>
            <person name="Viehrig K."/>
            <person name="Ye F."/>
            <person name="Su P."/>
            <person name="Kiefer A.F."/>
            <person name="Nichols A."/>
            <person name="Cepeda A.J."/>
            <person name="Yan W."/>
            <person name="Fan B."/>
            <person name="Jiang Y."/>
            <person name="Adhikari A."/>
            <person name="Zheng C.-J."/>
            <person name="Schuster L."/>
            <person name="Cowan T.M."/>
            <person name="Smanski M.J."/>
            <person name="Chevrette M.G."/>
            <person name="De Carvalho L.P.S."/>
            <person name="Shen B."/>
        </authorList>
    </citation>
    <scope>NUCLEOTIDE SEQUENCE [LARGE SCALE GENOMIC DNA]</scope>
    <source>
        <strain evidence="5 6">NPDC006337</strain>
    </source>
</reference>
<dbReference type="SMART" id="SM00316">
    <property type="entry name" value="S1"/>
    <property type="match status" value="2"/>
</dbReference>
<keyword evidence="6" id="KW-1185">Reference proteome</keyword>
<dbReference type="Proteomes" id="UP001550378">
    <property type="component" value="Unassembled WGS sequence"/>
</dbReference>
<organism evidence="5 6">
    <name type="scientific">Streptomyces lavendulocolor</name>
    <dbReference type="NCBI Taxonomy" id="67316"/>
    <lineage>
        <taxon>Bacteria</taxon>
        <taxon>Bacillati</taxon>
        <taxon>Actinomycetota</taxon>
        <taxon>Actinomycetes</taxon>
        <taxon>Kitasatosporales</taxon>
        <taxon>Streptomycetaceae</taxon>
        <taxon>Streptomyces</taxon>
    </lineage>
</organism>
<feature type="domain" description="S1 motif" evidence="4">
    <location>
        <begin position="113"/>
        <end position="182"/>
    </location>
</feature>
<evidence type="ECO:0000259" key="4">
    <source>
        <dbReference type="PROSITE" id="PS50126"/>
    </source>
</evidence>
<evidence type="ECO:0000256" key="3">
    <source>
        <dbReference type="ARBA" id="ARBA00023274"/>
    </source>
</evidence>
<dbReference type="EMBL" id="JBEXZR010000064">
    <property type="protein sequence ID" value="MEU0712525.1"/>
    <property type="molecule type" value="Genomic_DNA"/>
</dbReference>
<dbReference type="InterPro" id="IPR012340">
    <property type="entry name" value="NA-bd_OB-fold"/>
</dbReference>
<dbReference type="CDD" id="cd00164">
    <property type="entry name" value="S1_like"/>
    <property type="match status" value="2"/>
</dbReference>
<evidence type="ECO:0000256" key="1">
    <source>
        <dbReference type="ARBA" id="ARBA00006767"/>
    </source>
</evidence>
<name>A0ABV2WGP0_9ACTN</name>
<comment type="similarity">
    <text evidence="1">Belongs to the bacterial ribosomal protein bS1 family.</text>
</comment>
<dbReference type="PROSITE" id="PS50126">
    <property type="entry name" value="S1"/>
    <property type="match status" value="2"/>
</dbReference>
<protein>
    <submittedName>
        <fullName evidence="5">S1 RNA-binding domain-containing protein</fullName>
    </submittedName>
</protein>
<gene>
    <name evidence="5" type="ORF">ABZ508_34770</name>
</gene>
<feature type="domain" description="S1 motif" evidence="4">
    <location>
        <begin position="20"/>
        <end position="96"/>
    </location>
</feature>
<dbReference type="Gene3D" id="2.40.50.140">
    <property type="entry name" value="Nucleic acid-binding proteins"/>
    <property type="match status" value="2"/>
</dbReference>
<keyword evidence="3" id="KW-0687">Ribonucleoprotein</keyword>
<dbReference type="InterPro" id="IPR050437">
    <property type="entry name" value="Ribos_protein_bS1-like"/>
</dbReference>
<dbReference type="InterPro" id="IPR003029">
    <property type="entry name" value="S1_domain"/>
</dbReference>
<evidence type="ECO:0000313" key="6">
    <source>
        <dbReference type="Proteomes" id="UP001550378"/>
    </source>
</evidence>
<dbReference type="PANTHER" id="PTHR10724:SF7">
    <property type="entry name" value="SMALL RIBOSOMAL SUBUNIT PROTEIN BS1C"/>
    <property type="match status" value="1"/>
</dbReference>
<proteinExistence type="inferred from homology"/>